<reference evidence="1" key="1">
    <citation type="journal article" date="2020" name="Phytopathology">
        <title>Genome sequence of the chestnut blight fungus Cryphonectria parasitica EP155: A fundamental resource for an archetypical invasive plant pathogen.</title>
        <authorList>
            <person name="Crouch J.A."/>
            <person name="Dawe A."/>
            <person name="Aerts A."/>
            <person name="Barry K."/>
            <person name="Churchill A.C.L."/>
            <person name="Grimwood J."/>
            <person name="Hillman B."/>
            <person name="Milgroom M.G."/>
            <person name="Pangilinan J."/>
            <person name="Smith M."/>
            <person name="Salamov A."/>
            <person name="Schmutz J."/>
            <person name="Yadav J."/>
            <person name="Grigoriev I.V."/>
            <person name="Nuss D."/>
        </authorList>
    </citation>
    <scope>NUCLEOTIDE SEQUENCE</scope>
    <source>
        <strain evidence="1">EP155</strain>
    </source>
</reference>
<dbReference type="EMBL" id="MU032347">
    <property type="protein sequence ID" value="KAF3765519.1"/>
    <property type="molecule type" value="Genomic_DNA"/>
</dbReference>
<keyword evidence="2" id="KW-1185">Reference proteome</keyword>
<evidence type="ECO:0000313" key="2">
    <source>
        <dbReference type="Proteomes" id="UP000803844"/>
    </source>
</evidence>
<protein>
    <submittedName>
        <fullName evidence="1">Uncharacterized protein</fullName>
    </submittedName>
</protein>
<dbReference type="Proteomes" id="UP000803844">
    <property type="component" value="Unassembled WGS sequence"/>
</dbReference>
<sequence>MILSPSKLAHAHTLKGKDLGHHEIPHHDSHKKLAMMAFPLNCSSLGDGVVFSIRIRIGMPKSTEWVFDLPRSTLQISLVDFKRGQKDLPMFLISTKPRRRVIPRVSCLWRAG</sequence>
<comment type="caution">
    <text evidence="1">The sequence shown here is derived from an EMBL/GenBank/DDBJ whole genome shotgun (WGS) entry which is preliminary data.</text>
</comment>
<dbReference type="GeneID" id="63840432"/>
<name>A0A9P4Y1Z0_CRYP1</name>
<gene>
    <name evidence="1" type="ORF">M406DRAFT_355953</name>
</gene>
<organism evidence="1 2">
    <name type="scientific">Cryphonectria parasitica (strain ATCC 38755 / EP155)</name>
    <dbReference type="NCBI Taxonomy" id="660469"/>
    <lineage>
        <taxon>Eukaryota</taxon>
        <taxon>Fungi</taxon>
        <taxon>Dikarya</taxon>
        <taxon>Ascomycota</taxon>
        <taxon>Pezizomycotina</taxon>
        <taxon>Sordariomycetes</taxon>
        <taxon>Sordariomycetidae</taxon>
        <taxon>Diaporthales</taxon>
        <taxon>Cryphonectriaceae</taxon>
        <taxon>Cryphonectria-Endothia species complex</taxon>
        <taxon>Cryphonectria</taxon>
    </lineage>
</organism>
<dbReference type="RefSeq" id="XP_040776480.1">
    <property type="nucleotide sequence ID" value="XM_040923303.1"/>
</dbReference>
<proteinExistence type="predicted"/>
<evidence type="ECO:0000313" key="1">
    <source>
        <dbReference type="EMBL" id="KAF3765519.1"/>
    </source>
</evidence>
<dbReference type="AlphaFoldDB" id="A0A9P4Y1Z0"/>
<accession>A0A9P4Y1Z0</accession>